<name>A0A1F6GPH1_9PROT</name>
<dbReference type="EMBL" id="MFNF01000052">
    <property type="protein sequence ID" value="OGG99940.1"/>
    <property type="molecule type" value="Genomic_DNA"/>
</dbReference>
<gene>
    <name evidence="1" type="ORF">A2557_01495</name>
</gene>
<organism evidence="1 2">
    <name type="scientific">Candidatus Lambdaproteobacteria bacterium RIFOXYD2_FULL_56_26</name>
    <dbReference type="NCBI Taxonomy" id="1817773"/>
    <lineage>
        <taxon>Bacteria</taxon>
        <taxon>Pseudomonadati</taxon>
        <taxon>Pseudomonadota</taxon>
        <taxon>Candidatus Lambdaproteobacteria</taxon>
    </lineage>
</organism>
<reference evidence="1 2" key="1">
    <citation type="journal article" date="2016" name="Nat. Commun.">
        <title>Thousands of microbial genomes shed light on interconnected biogeochemical processes in an aquifer system.</title>
        <authorList>
            <person name="Anantharaman K."/>
            <person name="Brown C.T."/>
            <person name="Hug L.A."/>
            <person name="Sharon I."/>
            <person name="Castelle C.J."/>
            <person name="Probst A.J."/>
            <person name="Thomas B.C."/>
            <person name="Singh A."/>
            <person name="Wilkins M.J."/>
            <person name="Karaoz U."/>
            <person name="Brodie E.L."/>
            <person name="Williams K.H."/>
            <person name="Hubbard S.S."/>
            <person name="Banfield J.F."/>
        </authorList>
    </citation>
    <scope>NUCLEOTIDE SEQUENCE [LARGE SCALE GENOMIC DNA]</scope>
</reference>
<evidence type="ECO:0000313" key="1">
    <source>
        <dbReference type="EMBL" id="OGG99940.1"/>
    </source>
</evidence>
<evidence type="ECO:0000313" key="2">
    <source>
        <dbReference type="Proteomes" id="UP000177583"/>
    </source>
</evidence>
<dbReference type="AlphaFoldDB" id="A0A1F6GPH1"/>
<dbReference type="Proteomes" id="UP000177583">
    <property type="component" value="Unassembled WGS sequence"/>
</dbReference>
<proteinExistence type="predicted"/>
<protein>
    <submittedName>
        <fullName evidence="1">Uncharacterized protein</fullName>
    </submittedName>
</protein>
<sequence length="68" mass="7539">MKKPVDRRRKAEALLPAPIKGLTIGQAQGRYPVPSINLKQEEQAILDLYRGFDHFEASSKAKSTQSSA</sequence>
<accession>A0A1F6GPH1</accession>
<comment type="caution">
    <text evidence="1">The sequence shown here is derived from an EMBL/GenBank/DDBJ whole genome shotgun (WGS) entry which is preliminary data.</text>
</comment>